<evidence type="ECO:0000256" key="4">
    <source>
        <dbReference type="ARBA" id="ARBA00007626"/>
    </source>
</evidence>
<evidence type="ECO:0000256" key="8">
    <source>
        <dbReference type="ARBA" id="ARBA00022723"/>
    </source>
</evidence>
<feature type="domain" description="PRORP" evidence="16">
    <location>
        <begin position="321"/>
        <end position="556"/>
    </location>
</feature>
<dbReference type="EMBL" id="BPLR01001015">
    <property type="protein sequence ID" value="GIY99161.1"/>
    <property type="molecule type" value="Genomic_DNA"/>
</dbReference>
<dbReference type="CDD" id="cd18718">
    <property type="entry name" value="PIN_PRORP"/>
    <property type="match status" value="1"/>
</dbReference>
<evidence type="ECO:0000256" key="1">
    <source>
        <dbReference type="ARBA" id="ARBA00000928"/>
    </source>
</evidence>
<gene>
    <name evidence="17" type="primary">X975_11461</name>
    <name evidence="17" type="ORF">CEXT_402412</name>
</gene>
<keyword evidence="10" id="KW-0862">Zinc</keyword>
<evidence type="ECO:0000259" key="16">
    <source>
        <dbReference type="Pfam" id="PF16953"/>
    </source>
</evidence>
<organism evidence="17 18">
    <name type="scientific">Caerostris extrusa</name>
    <name type="common">Bark spider</name>
    <name type="synonym">Caerostris bankana</name>
    <dbReference type="NCBI Taxonomy" id="172846"/>
    <lineage>
        <taxon>Eukaryota</taxon>
        <taxon>Metazoa</taxon>
        <taxon>Ecdysozoa</taxon>
        <taxon>Arthropoda</taxon>
        <taxon>Chelicerata</taxon>
        <taxon>Arachnida</taxon>
        <taxon>Araneae</taxon>
        <taxon>Araneomorphae</taxon>
        <taxon>Entelegynae</taxon>
        <taxon>Araneoidea</taxon>
        <taxon>Araneidae</taxon>
        <taxon>Caerostris</taxon>
    </lineage>
</organism>
<evidence type="ECO:0000313" key="18">
    <source>
        <dbReference type="Proteomes" id="UP001054945"/>
    </source>
</evidence>
<comment type="cofactor">
    <cofactor evidence="2">
        <name>Mg(2+)</name>
        <dbReference type="ChEBI" id="CHEBI:18420"/>
    </cofactor>
</comment>
<name>A0AAV4XVU3_CAEEX</name>
<dbReference type="Proteomes" id="UP001054945">
    <property type="component" value="Unassembled WGS sequence"/>
</dbReference>
<comment type="catalytic activity">
    <reaction evidence="1">
        <text>Endonucleolytic cleavage of RNA, removing 5'-extranucleotides from tRNA precursor.</text>
        <dbReference type="EC" id="3.1.26.5"/>
    </reaction>
</comment>
<keyword evidence="6" id="KW-0819">tRNA processing</keyword>
<comment type="subcellular location">
    <subcellularLocation>
        <location evidence="3">Mitochondrion</location>
    </subcellularLocation>
</comment>
<evidence type="ECO:0000256" key="15">
    <source>
        <dbReference type="ARBA" id="ARBA00044559"/>
    </source>
</evidence>
<comment type="caution">
    <text evidence="17">The sequence shown here is derived from an EMBL/GenBank/DDBJ whole genome shotgun (WGS) entry which is preliminary data.</text>
</comment>
<dbReference type="GO" id="GO:0004526">
    <property type="term" value="F:ribonuclease P activity"/>
    <property type="evidence" value="ECO:0007669"/>
    <property type="project" value="UniProtKB-EC"/>
</dbReference>
<dbReference type="PANTHER" id="PTHR13547:SF1">
    <property type="entry name" value="MITOCHONDRIAL RIBONUCLEASE P CATALYTIC SUBUNIT"/>
    <property type="match status" value="1"/>
</dbReference>
<evidence type="ECO:0000256" key="9">
    <source>
        <dbReference type="ARBA" id="ARBA00022801"/>
    </source>
</evidence>
<comment type="similarity">
    <text evidence="4">Belongs to the PPR family. P subfamily.</text>
</comment>
<protein>
    <recommendedName>
        <fullName evidence="14">Mitochondrial ribonuclease P catalytic subunit</fullName>
        <ecNumber evidence="5">3.1.26.5</ecNumber>
    </recommendedName>
    <alternativeName>
        <fullName evidence="15">Mitochondrial ribonuclease P protein 3</fullName>
    </alternativeName>
</protein>
<dbReference type="Pfam" id="PF16953">
    <property type="entry name" value="PRORP"/>
    <property type="match status" value="1"/>
</dbReference>
<dbReference type="GO" id="GO:0001682">
    <property type="term" value="P:tRNA 5'-leader removal"/>
    <property type="evidence" value="ECO:0007669"/>
    <property type="project" value="TreeGrafter"/>
</dbReference>
<evidence type="ECO:0000256" key="7">
    <source>
        <dbReference type="ARBA" id="ARBA00022722"/>
    </source>
</evidence>
<evidence type="ECO:0000256" key="14">
    <source>
        <dbReference type="ARBA" id="ARBA00044536"/>
    </source>
</evidence>
<keyword evidence="12" id="KW-0809">Transit peptide</keyword>
<evidence type="ECO:0000256" key="3">
    <source>
        <dbReference type="ARBA" id="ARBA00004173"/>
    </source>
</evidence>
<sequence>MFALGRLKYRNFFRSKKVITQVSYALQKFLESCNASQVHHKSHLTYKQKFKTHSLPSYKEGSFTSRYYQPSAIERTEDRIKEIISQKNIRTTEEWNDFKNELFIAFDILSEVNFSSVVMNNLLALNKVDEAHSFMKYLKEVYMEPNSLTYLQYMALCGNNIEQCGEELILQTFKKVKTYFDSLPVLDLKRAEYIIQGLSATCQWRDCFYYLKKLPCDWNCGVKNSLAAAAIKNSDKILAWDILSNWLENHETPNNKVLKEHILYAQRLQLQDSKLADDYITKLFQYVHQKGIIVDMEVLGFIEEYFKSHPDKWEMSHTKVSRGGECSSCKSHLKLVDLPEKDFIDLRNYFLEKSVMKDNLFINTTEKEFNTYMKYINAHKPFEFVLDGLNAAHTMEDEHKNPKALALQLLKVLDRLSKFSDKILVLGREHMRSWPAPIMRKVSQRASVFLASNSSQDDPFMVYAALMSGPDSYIVSLDLMRDHIARLDNPKLIWLFKRWQQTHQIYFKAGENGKVRFIEPLRYSINIQGSMNDGWHIPYDDKIILDPYEELNNWLCVHKKKIKFY</sequence>
<dbReference type="InterPro" id="IPR033495">
    <property type="entry name" value="MRPP3_PIN_dom"/>
</dbReference>
<accession>A0AAV4XVU3</accession>
<proteinExistence type="inferred from homology"/>
<evidence type="ECO:0000256" key="13">
    <source>
        <dbReference type="ARBA" id="ARBA00023128"/>
    </source>
</evidence>
<evidence type="ECO:0000256" key="5">
    <source>
        <dbReference type="ARBA" id="ARBA00012179"/>
    </source>
</evidence>
<evidence type="ECO:0000256" key="10">
    <source>
        <dbReference type="ARBA" id="ARBA00022833"/>
    </source>
</evidence>
<keyword evidence="18" id="KW-1185">Reference proteome</keyword>
<keyword evidence="8" id="KW-0479">Metal-binding</keyword>
<evidence type="ECO:0000256" key="12">
    <source>
        <dbReference type="ARBA" id="ARBA00022946"/>
    </source>
</evidence>
<dbReference type="AlphaFoldDB" id="A0AAV4XVU3"/>
<dbReference type="EC" id="3.1.26.5" evidence="5"/>
<evidence type="ECO:0000256" key="2">
    <source>
        <dbReference type="ARBA" id="ARBA00001946"/>
    </source>
</evidence>
<dbReference type="InterPro" id="IPR031595">
    <property type="entry name" value="PRORP_C"/>
</dbReference>
<evidence type="ECO:0000256" key="6">
    <source>
        <dbReference type="ARBA" id="ARBA00022694"/>
    </source>
</evidence>
<dbReference type="PANTHER" id="PTHR13547">
    <property type="match status" value="1"/>
</dbReference>
<reference evidence="17 18" key="1">
    <citation type="submission" date="2021-06" db="EMBL/GenBank/DDBJ databases">
        <title>Caerostris extrusa draft genome.</title>
        <authorList>
            <person name="Kono N."/>
            <person name="Arakawa K."/>
        </authorList>
    </citation>
    <scope>NUCLEOTIDE SEQUENCE [LARGE SCALE GENOMIC DNA]</scope>
</reference>
<keyword evidence="7" id="KW-0540">Nuclease</keyword>
<dbReference type="InterPro" id="IPR011990">
    <property type="entry name" value="TPR-like_helical_dom_sf"/>
</dbReference>
<evidence type="ECO:0000256" key="11">
    <source>
        <dbReference type="ARBA" id="ARBA00022842"/>
    </source>
</evidence>
<dbReference type="Gene3D" id="3.40.50.11980">
    <property type="match status" value="1"/>
</dbReference>
<keyword evidence="11" id="KW-0460">Magnesium</keyword>
<keyword evidence="9" id="KW-0378">Hydrolase</keyword>
<keyword evidence="13" id="KW-0496">Mitochondrion</keyword>
<evidence type="ECO:0000313" key="17">
    <source>
        <dbReference type="EMBL" id="GIY99161.1"/>
    </source>
</evidence>
<dbReference type="GO" id="GO:0097745">
    <property type="term" value="P:mitochondrial tRNA 5'-end processing"/>
    <property type="evidence" value="ECO:0007669"/>
    <property type="project" value="TreeGrafter"/>
</dbReference>
<dbReference type="GO" id="GO:0030678">
    <property type="term" value="C:mitochondrial ribonuclease P complex"/>
    <property type="evidence" value="ECO:0007669"/>
    <property type="project" value="TreeGrafter"/>
</dbReference>
<dbReference type="Gene3D" id="1.25.40.10">
    <property type="entry name" value="Tetratricopeptide repeat domain"/>
    <property type="match status" value="1"/>
</dbReference>
<dbReference type="GO" id="GO:0046872">
    <property type="term" value="F:metal ion binding"/>
    <property type="evidence" value="ECO:0007669"/>
    <property type="project" value="UniProtKB-KW"/>
</dbReference>